<dbReference type="GO" id="GO:0005634">
    <property type="term" value="C:nucleus"/>
    <property type="evidence" value="ECO:0007669"/>
    <property type="project" value="TreeGrafter"/>
</dbReference>
<evidence type="ECO:0000313" key="1">
    <source>
        <dbReference type="Proteomes" id="UP000050761"/>
    </source>
</evidence>
<dbReference type="WBParaSite" id="HPBE_0000912901-mRNA-1">
    <property type="protein sequence ID" value="HPBE_0000912901-mRNA-1"/>
    <property type="gene ID" value="HPBE_0000912901"/>
</dbReference>
<sequence length="132" mass="14672">LRLNFSCLLCSHILRIQFKTVATYLRDRGLGVAVVSNFDARLSGILRGLDLLPLFDLVVTSGEVGVEKPNPVIFERVVRHYRLSGASRLLHVGDHLLKDYEAAKDFGASAILFDPLSKRGDFYSDIQSLLPS</sequence>
<dbReference type="PANTHER" id="PTHR46191:SF2">
    <property type="entry name" value="HALOACID DEHALOGENASE-LIKE HYDROLASE DOMAIN-CONTAINING PROTEIN 3"/>
    <property type="match status" value="1"/>
</dbReference>
<organism evidence="1 2">
    <name type="scientific">Heligmosomoides polygyrus</name>
    <name type="common">Parasitic roundworm</name>
    <dbReference type="NCBI Taxonomy" id="6339"/>
    <lineage>
        <taxon>Eukaryota</taxon>
        <taxon>Metazoa</taxon>
        <taxon>Ecdysozoa</taxon>
        <taxon>Nematoda</taxon>
        <taxon>Chromadorea</taxon>
        <taxon>Rhabditida</taxon>
        <taxon>Rhabditina</taxon>
        <taxon>Rhabditomorpha</taxon>
        <taxon>Strongyloidea</taxon>
        <taxon>Heligmosomidae</taxon>
        <taxon>Heligmosomoides</taxon>
    </lineage>
</organism>
<dbReference type="AlphaFoldDB" id="A0A8L8K0Y5"/>
<dbReference type="SUPFAM" id="SSF56784">
    <property type="entry name" value="HAD-like"/>
    <property type="match status" value="1"/>
</dbReference>
<dbReference type="NCBIfam" id="TIGR01549">
    <property type="entry name" value="HAD-SF-IA-v1"/>
    <property type="match status" value="1"/>
</dbReference>
<dbReference type="Gene3D" id="3.40.50.1000">
    <property type="entry name" value="HAD superfamily/HAD-like"/>
    <property type="match status" value="1"/>
</dbReference>
<dbReference type="Proteomes" id="UP000050761">
    <property type="component" value="Unassembled WGS sequence"/>
</dbReference>
<dbReference type="InterPro" id="IPR006439">
    <property type="entry name" value="HAD-SF_hydro_IA"/>
</dbReference>
<dbReference type="PANTHER" id="PTHR46191">
    <property type="match status" value="1"/>
</dbReference>
<dbReference type="PRINTS" id="PR00413">
    <property type="entry name" value="HADHALOGNASE"/>
</dbReference>
<keyword evidence="1" id="KW-1185">Reference proteome</keyword>
<dbReference type="InterPro" id="IPR023214">
    <property type="entry name" value="HAD_sf"/>
</dbReference>
<reference evidence="2" key="1">
    <citation type="submission" date="2019-09" db="UniProtKB">
        <authorList>
            <consortium name="WormBaseParasite"/>
        </authorList>
    </citation>
    <scope>IDENTIFICATION</scope>
</reference>
<dbReference type="InterPro" id="IPR036412">
    <property type="entry name" value="HAD-like_sf"/>
</dbReference>
<dbReference type="Pfam" id="PF00702">
    <property type="entry name" value="Hydrolase"/>
    <property type="match status" value="1"/>
</dbReference>
<dbReference type="InterPro" id="IPR051828">
    <property type="entry name" value="HAD-like_hydrolase_domain"/>
</dbReference>
<name>A0A8L8K0Y5_HELPZ</name>
<evidence type="ECO:0000313" key="2">
    <source>
        <dbReference type="WBParaSite" id="HPBE_0000912901-mRNA-1"/>
    </source>
</evidence>
<protein>
    <submittedName>
        <fullName evidence="2">HAD family hydrolase</fullName>
    </submittedName>
</protein>
<proteinExistence type="predicted"/>
<accession>A0A8L8K0Y5</accession>